<sequence length="201" mass="22477">MRCDRSGRPCTSCRVISRVDPKNATEIAVFVPRALIDAAFNEVRVESRAMQEIFNFPEVIGVGKTAELFGFSRETAYRLIRSGDILSCRIAGRRLITSRSVRNFILRQVKEQSSIDQNAGWLGTFMVSCSSVPVLLSISKVSNKFGISRRSAYRLAASGRIVTIKIGRSRFIVTESIQYYIKRSITFRQPNVGNSGADLRS</sequence>
<dbReference type="InterPro" id="IPR041657">
    <property type="entry name" value="HTH_17"/>
</dbReference>
<protein>
    <submittedName>
        <fullName evidence="2">Helix-turn-helix domain-containing protein</fullName>
    </submittedName>
</protein>
<evidence type="ECO:0000313" key="3">
    <source>
        <dbReference type="Proteomes" id="UP001521074"/>
    </source>
</evidence>
<keyword evidence="3" id="KW-1185">Reference proteome</keyword>
<dbReference type="RefSeq" id="WP_232878795.1">
    <property type="nucleotide sequence ID" value="NZ_JAJSOJ010000060.1"/>
</dbReference>
<comment type="caution">
    <text evidence="2">The sequence shown here is derived from an EMBL/GenBank/DDBJ whole genome shotgun (WGS) entry which is preliminary data.</text>
</comment>
<dbReference type="Proteomes" id="UP001521074">
    <property type="component" value="Unassembled WGS sequence"/>
</dbReference>
<dbReference type="EMBL" id="JAJSOJ010000060">
    <property type="protein sequence ID" value="MCE0745077.1"/>
    <property type="molecule type" value="Genomic_DNA"/>
</dbReference>
<dbReference type="Pfam" id="PF12728">
    <property type="entry name" value="HTH_17"/>
    <property type="match status" value="2"/>
</dbReference>
<evidence type="ECO:0000259" key="1">
    <source>
        <dbReference type="Pfam" id="PF12728"/>
    </source>
</evidence>
<reference evidence="2 3" key="1">
    <citation type="submission" date="2021-12" db="EMBL/GenBank/DDBJ databases">
        <title>Genome sequence of Acetobacter sicerae DmPark20a_162.</title>
        <authorList>
            <person name="Chaston J.M."/>
        </authorList>
    </citation>
    <scope>NUCLEOTIDE SEQUENCE [LARGE SCALE GENOMIC DNA]</scope>
    <source>
        <strain evidence="2 3">DmPark20a_162</strain>
    </source>
</reference>
<proteinExistence type="predicted"/>
<feature type="domain" description="Helix-turn-helix" evidence="1">
    <location>
        <begin position="65"/>
        <end position="108"/>
    </location>
</feature>
<evidence type="ECO:0000313" key="2">
    <source>
        <dbReference type="EMBL" id="MCE0745077.1"/>
    </source>
</evidence>
<name>A0ABS8W1R5_9PROT</name>
<organism evidence="2 3">
    <name type="scientific">Acetobacter sicerae</name>
    <dbReference type="NCBI Taxonomy" id="85325"/>
    <lineage>
        <taxon>Bacteria</taxon>
        <taxon>Pseudomonadati</taxon>
        <taxon>Pseudomonadota</taxon>
        <taxon>Alphaproteobacteria</taxon>
        <taxon>Acetobacterales</taxon>
        <taxon>Acetobacteraceae</taxon>
        <taxon>Acetobacter</taxon>
    </lineage>
</organism>
<gene>
    <name evidence="2" type="ORF">LWC05_14460</name>
</gene>
<feature type="domain" description="Helix-turn-helix" evidence="1">
    <location>
        <begin position="135"/>
        <end position="183"/>
    </location>
</feature>
<accession>A0ABS8W1R5</accession>